<keyword evidence="5" id="KW-0963">Cytoplasm</keyword>
<dbReference type="GO" id="GO:0005829">
    <property type="term" value="C:cytosol"/>
    <property type="evidence" value="ECO:0007669"/>
    <property type="project" value="TreeGrafter"/>
</dbReference>
<keyword evidence="3 5" id="KW-0418">Kinase</keyword>
<dbReference type="Pfam" id="PF02685">
    <property type="entry name" value="Glucokinase"/>
    <property type="match status" value="1"/>
</dbReference>
<dbReference type="EC" id="2.7.1.2" evidence="5"/>
<gene>
    <name evidence="5" type="primary">glk</name>
    <name evidence="7" type="ORF">GW15_0209970</name>
</gene>
<proteinExistence type="inferred from homology"/>
<dbReference type="GeneID" id="58003159"/>
<dbReference type="Gene3D" id="3.30.420.40">
    <property type="match status" value="1"/>
</dbReference>
<dbReference type="STRING" id="325777.GW15_0209970"/>
<comment type="catalytic activity">
    <reaction evidence="5">
        <text>D-glucose + ATP = D-glucose 6-phosphate + ADP + H(+)</text>
        <dbReference type="Rhea" id="RHEA:17825"/>
        <dbReference type="ChEBI" id="CHEBI:4167"/>
        <dbReference type="ChEBI" id="CHEBI:15378"/>
        <dbReference type="ChEBI" id="CHEBI:30616"/>
        <dbReference type="ChEBI" id="CHEBI:61548"/>
        <dbReference type="ChEBI" id="CHEBI:456216"/>
        <dbReference type="EC" id="2.7.1.2"/>
    </reaction>
</comment>
<dbReference type="NCBIfam" id="TIGR00749">
    <property type="entry name" value="glk"/>
    <property type="match status" value="1"/>
</dbReference>
<dbReference type="Proteomes" id="UP000028012">
    <property type="component" value="Unassembled WGS sequence"/>
</dbReference>
<evidence type="ECO:0000256" key="2">
    <source>
        <dbReference type="ARBA" id="ARBA00022741"/>
    </source>
</evidence>
<dbReference type="SUPFAM" id="SSF53067">
    <property type="entry name" value="Actin-like ATPase domain"/>
    <property type="match status" value="1"/>
</dbReference>
<keyword evidence="1 5" id="KW-0808">Transferase</keyword>
<evidence type="ECO:0000256" key="5">
    <source>
        <dbReference type="HAMAP-Rule" id="MF_00524"/>
    </source>
</evidence>
<evidence type="ECO:0000313" key="8">
    <source>
        <dbReference type="Proteomes" id="UP000028012"/>
    </source>
</evidence>
<name>A0A098PYW4_9XANT</name>
<dbReference type="InterPro" id="IPR043129">
    <property type="entry name" value="ATPase_NBD"/>
</dbReference>
<feature type="binding site" evidence="5">
    <location>
        <begin position="11"/>
        <end position="16"/>
    </location>
    <ligand>
        <name>ATP</name>
        <dbReference type="ChEBI" id="CHEBI:30616"/>
    </ligand>
</feature>
<keyword evidence="2 5" id="KW-0547">Nucleotide-binding</keyword>
<evidence type="ECO:0000313" key="7">
    <source>
        <dbReference type="EMBL" id="KGE52255.1"/>
    </source>
</evidence>
<evidence type="ECO:0000256" key="3">
    <source>
        <dbReference type="ARBA" id="ARBA00022777"/>
    </source>
</evidence>
<protein>
    <recommendedName>
        <fullName evidence="5">Glucokinase</fullName>
        <ecNumber evidence="5">2.7.1.2</ecNumber>
    </recommendedName>
    <alternativeName>
        <fullName evidence="5">Glucose kinase</fullName>
    </alternativeName>
</protein>
<comment type="caution">
    <text evidence="7">The sequence shown here is derived from an EMBL/GenBank/DDBJ whole genome shotgun (WGS) entry which is preliminary data.</text>
</comment>
<dbReference type="HOGENOM" id="CLU_042582_1_0_6"/>
<dbReference type="RefSeq" id="WP_042822578.1">
    <property type="nucleotide sequence ID" value="NZ_CP053649.1"/>
</dbReference>
<dbReference type="EMBL" id="JPHD02000069">
    <property type="protein sequence ID" value="KGE52255.1"/>
    <property type="molecule type" value="Genomic_DNA"/>
</dbReference>
<dbReference type="GO" id="GO:0005524">
    <property type="term" value="F:ATP binding"/>
    <property type="evidence" value="ECO:0007669"/>
    <property type="project" value="UniProtKB-UniRule"/>
</dbReference>
<dbReference type="GO" id="GO:0006096">
    <property type="term" value="P:glycolytic process"/>
    <property type="evidence" value="ECO:0007669"/>
    <property type="project" value="UniProtKB-UniRule"/>
</dbReference>
<evidence type="ECO:0000256" key="1">
    <source>
        <dbReference type="ARBA" id="ARBA00022679"/>
    </source>
</evidence>
<organism evidence="7 8">
    <name type="scientific">Xanthomonas axonopodis pv. vasculorum</name>
    <dbReference type="NCBI Taxonomy" id="325777"/>
    <lineage>
        <taxon>Bacteria</taxon>
        <taxon>Pseudomonadati</taxon>
        <taxon>Pseudomonadota</taxon>
        <taxon>Gammaproteobacteria</taxon>
        <taxon>Lysobacterales</taxon>
        <taxon>Lysobacteraceae</taxon>
        <taxon>Xanthomonas</taxon>
    </lineage>
</organism>
<comment type="subcellular location">
    <subcellularLocation>
        <location evidence="5">Cytoplasm</location>
    </subcellularLocation>
</comment>
<dbReference type="HAMAP" id="MF_00524">
    <property type="entry name" value="Glucokinase"/>
    <property type="match status" value="1"/>
</dbReference>
<dbReference type="eggNOG" id="COG0837">
    <property type="taxonomic scope" value="Bacteria"/>
</dbReference>
<dbReference type="PANTHER" id="PTHR47690:SF1">
    <property type="entry name" value="GLUCOKINASE"/>
    <property type="match status" value="1"/>
</dbReference>
<dbReference type="InterPro" id="IPR050201">
    <property type="entry name" value="Bacterial_glucokinase"/>
</dbReference>
<dbReference type="PANTHER" id="PTHR47690">
    <property type="entry name" value="GLUCOKINASE"/>
    <property type="match status" value="1"/>
</dbReference>
<keyword evidence="4 5" id="KW-0067">ATP-binding</keyword>
<sequence length="335" mass="35544">MTAPSKPVLVADIGGTNARFALADVDASVPLLDDTSREFAVVEFASLGEAARYYLDQIGVQATQGVFAVAGRVDGDEARITNHPWVISRTRTATMLGFSTLHLINDFAAQAMAISLLRPQDVVQVGGASWRPAPIDQARNYGVIGPGTGLGVGGLIVRNGRCFPLETEGGHVSFPPGTPEEIRILEILSEQFGRVSNERLICGPGLVNIHRALSEIAGVDPGPLQPKDITARAAAGEPRSARTIDLFCAIFGAIAGDMVLMQGAWDGVFLTGGLVPKVLDSLQHSGFRQRFEHKGRFSAIMSKVPSLAVMHPHAGLLGAAAYAVDAQRQHPGEQR</sequence>
<accession>A0A098PYW4</accession>
<keyword evidence="5" id="KW-0324">Glycolysis</keyword>
<dbReference type="GO" id="GO:0005536">
    <property type="term" value="F:D-glucose binding"/>
    <property type="evidence" value="ECO:0007669"/>
    <property type="project" value="InterPro"/>
</dbReference>
<dbReference type="GO" id="GO:0004340">
    <property type="term" value="F:glucokinase activity"/>
    <property type="evidence" value="ECO:0007669"/>
    <property type="project" value="UniProtKB-UniRule"/>
</dbReference>
<evidence type="ECO:0000256" key="4">
    <source>
        <dbReference type="ARBA" id="ARBA00022840"/>
    </source>
</evidence>
<dbReference type="AlphaFoldDB" id="A0A098PYW4"/>
<comment type="similarity">
    <text evidence="5 6">Belongs to the bacterial glucokinase family.</text>
</comment>
<reference evidence="7 8" key="1">
    <citation type="submission" date="2014-09" db="EMBL/GenBank/DDBJ databases">
        <title>A draft genome sequence for Xanthomonas axonopodis pv. vasculorum NCPPB 900.</title>
        <authorList>
            <person name="Harrison J."/>
            <person name="Studholme D.J."/>
        </authorList>
    </citation>
    <scope>NUCLEOTIDE SEQUENCE [LARGE SCALE GENOMIC DNA]</scope>
    <source>
        <strain evidence="7 8">NCPPB 900</strain>
    </source>
</reference>
<dbReference type="Gene3D" id="3.40.367.20">
    <property type="match status" value="1"/>
</dbReference>
<dbReference type="InterPro" id="IPR003836">
    <property type="entry name" value="Glucokinase"/>
</dbReference>
<evidence type="ECO:0000256" key="6">
    <source>
        <dbReference type="RuleBase" id="RU004046"/>
    </source>
</evidence>
<dbReference type="CDD" id="cd24008">
    <property type="entry name" value="ASKHA_NBD_GLK"/>
    <property type="match status" value="1"/>
</dbReference>